<comment type="similarity">
    <text evidence="1 10">Belongs to the SHE9 family.</text>
</comment>
<evidence type="ECO:0000256" key="2">
    <source>
        <dbReference type="ARBA" id="ARBA00022692"/>
    </source>
</evidence>
<evidence type="ECO:0000256" key="3">
    <source>
        <dbReference type="ARBA" id="ARBA00022792"/>
    </source>
</evidence>
<evidence type="ECO:0000256" key="12">
    <source>
        <dbReference type="SAM" id="MobiDB-lite"/>
    </source>
</evidence>
<dbReference type="Pfam" id="PF05546">
    <property type="entry name" value="She9_MDM33"/>
    <property type="match status" value="1"/>
</dbReference>
<comment type="subunit">
    <text evidence="10">Homooligomer.</text>
</comment>
<keyword evidence="4 10" id="KW-0809">Transit peptide</keyword>
<evidence type="ECO:0000256" key="10">
    <source>
        <dbReference type="RuleBase" id="RU364128"/>
    </source>
</evidence>
<feature type="coiled-coil region" evidence="11">
    <location>
        <begin position="189"/>
        <end position="220"/>
    </location>
</feature>
<dbReference type="GeneID" id="30201377"/>
<evidence type="ECO:0000256" key="4">
    <source>
        <dbReference type="ARBA" id="ARBA00022946"/>
    </source>
</evidence>
<gene>
    <name evidence="13" type="ORF">WICANDRAFT_68674</name>
</gene>
<feature type="compositionally biased region" description="Polar residues" evidence="12">
    <location>
        <begin position="131"/>
        <end position="143"/>
    </location>
</feature>
<dbReference type="EMBL" id="KV454210">
    <property type="protein sequence ID" value="ODQ60141.1"/>
    <property type="molecule type" value="Genomic_DNA"/>
</dbReference>
<feature type="coiled-coil region" evidence="11">
    <location>
        <begin position="104"/>
        <end position="131"/>
    </location>
</feature>
<evidence type="ECO:0000256" key="8">
    <source>
        <dbReference type="ARBA" id="ARBA00023136"/>
    </source>
</evidence>
<proteinExistence type="inferred from homology"/>
<keyword evidence="14" id="KW-1185">Reference proteome</keyword>
<evidence type="ECO:0000313" key="14">
    <source>
        <dbReference type="Proteomes" id="UP000094112"/>
    </source>
</evidence>
<evidence type="ECO:0000256" key="6">
    <source>
        <dbReference type="ARBA" id="ARBA00023054"/>
    </source>
</evidence>
<comment type="function">
    <text evidence="9">Required for the maintenance of the structure of the mitochondrial inner membrane. Involved in mitochondrial morphology. Causes growth arrest when highly overexpressed.</text>
</comment>
<evidence type="ECO:0000256" key="11">
    <source>
        <dbReference type="SAM" id="Coils"/>
    </source>
</evidence>
<accession>A0A1E3P3S4</accession>
<evidence type="ECO:0000256" key="5">
    <source>
        <dbReference type="ARBA" id="ARBA00022989"/>
    </source>
</evidence>
<dbReference type="RefSeq" id="XP_019039348.1">
    <property type="nucleotide sequence ID" value="XM_019184131.1"/>
</dbReference>
<organism evidence="13 14">
    <name type="scientific">Wickerhamomyces anomalus (strain ATCC 58044 / CBS 1984 / NCYC 433 / NRRL Y-366-8)</name>
    <name type="common">Yeast</name>
    <name type="synonym">Hansenula anomala</name>
    <dbReference type="NCBI Taxonomy" id="683960"/>
    <lineage>
        <taxon>Eukaryota</taxon>
        <taxon>Fungi</taxon>
        <taxon>Dikarya</taxon>
        <taxon>Ascomycota</taxon>
        <taxon>Saccharomycotina</taxon>
        <taxon>Saccharomycetes</taxon>
        <taxon>Phaffomycetales</taxon>
        <taxon>Wickerhamomycetaceae</taxon>
        <taxon>Wickerhamomyces</taxon>
    </lineage>
</organism>
<keyword evidence="6 11" id="KW-0175">Coiled coil</keyword>
<evidence type="ECO:0000256" key="9">
    <source>
        <dbReference type="ARBA" id="ARBA00024807"/>
    </source>
</evidence>
<dbReference type="OrthoDB" id="5595506at2759"/>
<dbReference type="Proteomes" id="UP000094112">
    <property type="component" value="Unassembled WGS sequence"/>
</dbReference>
<dbReference type="GO" id="GO:0005743">
    <property type="term" value="C:mitochondrial inner membrane"/>
    <property type="evidence" value="ECO:0007669"/>
    <property type="project" value="UniProtKB-SubCell"/>
</dbReference>
<reference evidence="13 14" key="1">
    <citation type="journal article" date="2016" name="Proc. Natl. Acad. Sci. U.S.A.">
        <title>Comparative genomics of biotechnologically important yeasts.</title>
        <authorList>
            <person name="Riley R."/>
            <person name="Haridas S."/>
            <person name="Wolfe K.H."/>
            <person name="Lopes M.R."/>
            <person name="Hittinger C.T."/>
            <person name="Goeker M."/>
            <person name="Salamov A.A."/>
            <person name="Wisecaver J.H."/>
            <person name="Long T.M."/>
            <person name="Calvey C.H."/>
            <person name="Aerts A.L."/>
            <person name="Barry K.W."/>
            <person name="Choi C."/>
            <person name="Clum A."/>
            <person name="Coughlan A.Y."/>
            <person name="Deshpande S."/>
            <person name="Douglass A.P."/>
            <person name="Hanson S.J."/>
            <person name="Klenk H.-P."/>
            <person name="LaButti K.M."/>
            <person name="Lapidus A."/>
            <person name="Lindquist E.A."/>
            <person name="Lipzen A.M."/>
            <person name="Meier-Kolthoff J.P."/>
            <person name="Ohm R.A."/>
            <person name="Otillar R.P."/>
            <person name="Pangilinan J.L."/>
            <person name="Peng Y."/>
            <person name="Rokas A."/>
            <person name="Rosa C.A."/>
            <person name="Scheuner C."/>
            <person name="Sibirny A.A."/>
            <person name="Slot J.C."/>
            <person name="Stielow J.B."/>
            <person name="Sun H."/>
            <person name="Kurtzman C.P."/>
            <person name="Blackwell M."/>
            <person name="Grigoriev I.V."/>
            <person name="Jeffries T.W."/>
        </authorList>
    </citation>
    <scope>NUCLEOTIDE SEQUENCE [LARGE SCALE GENOMIC DNA]</scope>
    <source>
        <strain evidence="14">ATCC 58044 / CBS 1984 / NCYC 433 / NRRL Y-366-8</strain>
    </source>
</reference>
<comment type="subcellular location">
    <subcellularLocation>
        <location evidence="10">Mitochondrion inner membrane</location>
        <topology evidence="10">Multi-pass membrane protein</topology>
    </subcellularLocation>
</comment>
<evidence type="ECO:0000313" key="13">
    <source>
        <dbReference type="EMBL" id="ODQ60141.1"/>
    </source>
</evidence>
<dbReference type="InterPro" id="IPR008839">
    <property type="entry name" value="MDM33_fungi"/>
</dbReference>
<feature type="region of interest" description="Disordered" evidence="12">
    <location>
        <begin position="32"/>
        <end position="65"/>
    </location>
</feature>
<protein>
    <recommendedName>
        <fullName evidence="10">Sensitive to high expression protein 9, mitochondrial</fullName>
    </recommendedName>
</protein>
<dbReference type="PANTHER" id="PTHR31961">
    <property type="entry name" value="SENSITIVE TO HIGH EXPRESSION PROTEIN 9, MITOCHONDRIAL"/>
    <property type="match status" value="1"/>
</dbReference>
<evidence type="ECO:0000256" key="1">
    <source>
        <dbReference type="ARBA" id="ARBA00007472"/>
    </source>
</evidence>
<feature type="region of interest" description="Disordered" evidence="12">
    <location>
        <begin position="131"/>
        <end position="152"/>
    </location>
</feature>
<name>A0A1E3P3S4_WICAA</name>
<sequence length="468" mass="53939">MSLNYLLKRRLPIQKSPFVYIRVHRHLSYTSVSRYSQEGSTKDKPSNKPPSEPESPDPTDPKKQKTTVDNFLESIRPHLNTAHQQYNKTKTQINSVIVPFKFHFNKAKDAIKEANEKLAQQEQESQNYDFNQDLTKNGTNGKTIQGLPSERERKRRKWAKKLELYIDSLQETIFTATRALNDVTGYSAIQKLRESIEILEKDLEKTKEDARNTKEVYSDAIAKRLQTQKEVNELLQRQHSWSPSDLERFTKLYKDDHETAAYEKQAKEDMEAADAKEEDIQNKLSKAILTRYHEEQIWSDKIRRTSTWGTFGLMGINILLFLVFQLALEPWKRRRLVGNFEQKVQQVLEENAYLQNEKLDVMSKKVEELQESDRLPILNESLRAEVIEDPIEPPAIHGLPLPPHQPSLFGYVSSGAHSFMKHFKPSYNLITQAGPAEATIKKEDLITFTTAALVLGISIGTLLSGIFN</sequence>
<keyword evidence="8 10" id="KW-0472">Membrane</keyword>
<dbReference type="AlphaFoldDB" id="A0A1E3P3S4"/>
<dbReference type="PANTHER" id="PTHR31961:SF3">
    <property type="entry name" value="SENSITIVE TO HIGH EXPRESSION PROTEIN 9, MITOCHONDRIAL"/>
    <property type="match status" value="1"/>
</dbReference>
<dbReference type="GO" id="GO:0007007">
    <property type="term" value="P:inner mitochondrial membrane organization"/>
    <property type="evidence" value="ECO:0007669"/>
    <property type="project" value="EnsemblFungi"/>
</dbReference>
<feature type="compositionally biased region" description="Pro residues" evidence="12">
    <location>
        <begin position="47"/>
        <end position="58"/>
    </location>
</feature>
<keyword evidence="3 10" id="KW-0999">Mitochondrion inner membrane</keyword>
<keyword evidence="7 10" id="KW-0496">Mitochondrion</keyword>
<evidence type="ECO:0000256" key="7">
    <source>
        <dbReference type="ARBA" id="ARBA00023128"/>
    </source>
</evidence>
<feature type="transmembrane region" description="Helical" evidence="10">
    <location>
        <begin position="308"/>
        <end position="328"/>
    </location>
</feature>
<keyword evidence="2 10" id="KW-0812">Transmembrane</keyword>
<feature type="transmembrane region" description="Helical" evidence="10">
    <location>
        <begin position="445"/>
        <end position="467"/>
    </location>
</feature>
<keyword evidence="5 10" id="KW-1133">Transmembrane helix</keyword>